<dbReference type="AlphaFoldDB" id="A0A699ZCM2"/>
<dbReference type="Proteomes" id="UP000485058">
    <property type="component" value="Unassembled WGS sequence"/>
</dbReference>
<evidence type="ECO:0000313" key="2">
    <source>
        <dbReference type="EMBL" id="GFH16758.1"/>
    </source>
</evidence>
<protein>
    <submittedName>
        <fullName evidence="2">Uncharacterized protein</fullName>
    </submittedName>
</protein>
<keyword evidence="3" id="KW-1185">Reference proteome</keyword>
<comment type="caution">
    <text evidence="2">The sequence shown here is derived from an EMBL/GenBank/DDBJ whole genome shotgun (WGS) entry which is preliminary data.</text>
</comment>
<reference evidence="2 3" key="1">
    <citation type="submission" date="2020-02" db="EMBL/GenBank/DDBJ databases">
        <title>Draft genome sequence of Haematococcus lacustris strain NIES-144.</title>
        <authorList>
            <person name="Morimoto D."/>
            <person name="Nakagawa S."/>
            <person name="Yoshida T."/>
            <person name="Sawayama S."/>
        </authorList>
    </citation>
    <scope>NUCLEOTIDE SEQUENCE [LARGE SCALE GENOMIC DNA]</scope>
    <source>
        <strain evidence="2 3">NIES-144</strain>
    </source>
</reference>
<evidence type="ECO:0000313" key="3">
    <source>
        <dbReference type="Proteomes" id="UP000485058"/>
    </source>
</evidence>
<accession>A0A699ZCM2</accession>
<evidence type="ECO:0000256" key="1">
    <source>
        <dbReference type="SAM" id="MobiDB-lite"/>
    </source>
</evidence>
<organism evidence="2 3">
    <name type="scientific">Haematococcus lacustris</name>
    <name type="common">Green alga</name>
    <name type="synonym">Haematococcus pluvialis</name>
    <dbReference type="NCBI Taxonomy" id="44745"/>
    <lineage>
        <taxon>Eukaryota</taxon>
        <taxon>Viridiplantae</taxon>
        <taxon>Chlorophyta</taxon>
        <taxon>core chlorophytes</taxon>
        <taxon>Chlorophyceae</taxon>
        <taxon>CS clade</taxon>
        <taxon>Chlamydomonadales</taxon>
        <taxon>Haematococcaceae</taxon>
        <taxon>Haematococcus</taxon>
    </lineage>
</organism>
<name>A0A699ZCM2_HAELA</name>
<dbReference type="EMBL" id="BLLF01001047">
    <property type="protein sequence ID" value="GFH16758.1"/>
    <property type="molecule type" value="Genomic_DNA"/>
</dbReference>
<gene>
    <name evidence="2" type="ORF">HaLaN_13245</name>
</gene>
<feature type="region of interest" description="Disordered" evidence="1">
    <location>
        <begin position="21"/>
        <end position="79"/>
    </location>
</feature>
<proteinExistence type="predicted"/>
<feature type="compositionally biased region" description="Basic and acidic residues" evidence="1">
    <location>
        <begin position="70"/>
        <end position="79"/>
    </location>
</feature>
<sequence length="79" mass="8190">MDVSHEPMCCSKQAVKNRLARAGTLGQAQQAERASGTPRGAAPRGPLQKPRRVAGGQDSGAGQRQPGHGGRADSRDGED</sequence>